<name>A0A0L0FV14_9EUKA</name>
<evidence type="ECO:0000256" key="4">
    <source>
        <dbReference type="ARBA" id="ARBA00023242"/>
    </source>
</evidence>
<keyword evidence="8" id="KW-1185">Reference proteome</keyword>
<dbReference type="GO" id="GO:0030688">
    <property type="term" value="C:preribosome, small subunit precursor"/>
    <property type="evidence" value="ECO:0007669"/>
    <property type="project" value="TreeGrafter"/>
</dbReference>
<evidence type="ECO:0000256" key="2">
    <source>
        <dbReference type="ARBA" id="ARBA00007114"/>
    </source>
</evidence>
<dbReference type="AlphaFoldDB" id="A0A0L0FV14"/>
<feature type="region of interest" description="Disordered" evidence="6">
    <location>
        <begin position="1"/>
        <end position="112"/>
    </location>
</feature>
<evidence type="ECO:0000256" key="5">
    <source>
        <dbReference type="ARBA" id="ARBA00074032"/>
    </source>
</evidence>
<proteinExistence type="inferred from homology"/>
<dbReference type="RefSeq" id="XP_014154569.1">
    <property type="nucleotide sequence ID" value="XM_014299094.1"/>
</dbReference>
<evidence type="ECO:0000256" key="1">
    <source>
        <dbReference type="ARBA" id="ARBA00004604"/>
    </source>
</evidence>
<dbReference type="Pfam" id="PF05291">
    <property type="entry name" value="Bystin"/>
    <property type="match status" value="1"/>
</dbReference>
<protein>
    <recommendedName>
        <fullName evidence="5">Bystin</fullName>
    </recommendedName>
</protein>
<dbReference type="FunFam" id="1.25.40.480:FF:000001">
    <property type="entry name" value="Bystin (51.6 kD)-like"/>
    <property type="match status" value="1"/>
</dbReference>
<feature type="compositionally biased region" description="Basic and acidic residues" evidence="6">
    <location>
        <begin position="41"/>
        <end position="53"/>
    </location>
</feature>
<feature type="compositionally biased region" description="Acidic residues" evidence="6">
    <location>
        <begin position="93"/>
        <end position="110"/>
    </location>
</feature>
<feature type="compositionally biased region" description="Basic residues" evidence="6">
    <location>
        <begin position="9"/>
        <end position="18"/>
    </location>
</feature>
<evidence type="ECO:0000313" key="7">
    <source>
        <dbReference type="EMBL" id="KNC80667.1"/>
    </source>
</evidence>
<gene>
    <name evidence="7" type="ORF">SARC_06981</name>
</gene>
<keyword evidence="3" id="KW-0690">Ribosome biogenesis</keyword>
<dbReference type="GeneID" id="25907485"/>
<dbReference type="OrthoDB" id="2192561at2759"/>
<evidence type="ECO:0000313" key="8">
    <source>
        <dbReference type="Proteomes" id="UP000054560"/>
    </source>
</evidence>
<dbReference type="GO" id="GO:0006364">
    <property type="term" value="P:rRNA processing"/>
    <property type="evidence" value="ECO:0007669"/>
    <property type="project" value="TreeGrafter"/>
</dbReference>
<dbReference type="EMBL" id="KQ242121">
    <property type="protein sequence ID" value="KNC80667.1"/>
    <property type="molecule type" value="Genomic_DNA"/>
</dbReference>
<reference evidence="7 8" key="1">
    <citation type="submission" date="2011-02" db="EMBL/GenBank/DDBJ databases">
        <title>The Genome Sequence of Sphaeroforma arctica JP610.</title>
        <authorList>
            <consortium name="The Broad Institute Genome Sequencing Platform"/>
            <person name="Russ C."/>
            <person name="Cuomo C."/>
            <person name="Young S.K."/>
            <person name="Zeng Q."/>
            <person name="Gargeya S."/>
            <person name="Alvarado L."/>
            <person name="Berlin A."/>
            <person name="Chapman S.B."/>
            <person name="Chen Z."/>
            <person name="Freedman E."/>
            <person name="Gellesch M."/>
            <person name="Goldberg J."/>
            <person name="Griggs A."/>
            <person name="Gujja S."/>
            <person name="Heilman E."/>
            <person name="Heiman D."/>
            <person name="Howarth C."/>
            <person name="Mehta T."/>
            <person name="Neiman D."/>
            <person name="Pearson M."/>
            <person name="Roberts A."/>
            <person name="Saif S."/>
            <person name="Shea T."/>
            <person name="Shenoy N."/>
            <person name="Sisk P."/>
            <person name="Stolte C."/>
            <person name="Sykes S."/>
            <person name="White J."/>
            <person name="Yandava C."/>
            <person name="Burger G."/>
            <person name="Gray M.W."/>
            <person name="Holland P.W.H."/>
            <person name="King N."/>
            <person name="Lang F.B.F."/>
            <person name="Roger A.J."/>
            <person name="Ruiz-Trillo I."/>
            <person name="Haas B."/>
            <person name="Nusbaum C."/>
            <person name="Birren B."/>
        </authorList>
    </citation>
    <scope>NUCLEOTIDE SEQUENCE [LARGE SCALE GENOMIC DNA]</scope>
    <source>
        <strain evidence="7 8">JP610</strain>
    </source>
</reference>
<dbReference type="Gene3D" id="1.25.40.480">
    <property type="match status" value="1"/>
</dbReference>
<comment type="similarity">
    <text evidence="2">Belongs to the bystin family.</text>
</comment>
<dbReference type="STRING" id="667725.A0A0L0FV14"/>
<keyword evidence="4" id="KW-0539">Nucleus</keyword>
<evidence type="ECO:0000256" key="6">
    <source>
        <dbReference type="SAM" id="MobiDB-lite"/>
    </source>
</evidence>
<dbReference type="GO" id="GO:0005730">
    <property type="term" value="C:nucleolus"/>
    <property type="evidence" value="ECO:0007669"/>
    <property type="project" value="UniProtKB-SubCell"/>
</dbReference>
<dbReference type="Proteomes" id="UP000054560">
    <property type="component" value="Unassembled WGS sequence"/>
</dbReference>
<comment type="subcellular location">
    <subcellularLocation>
        <location evidence="1">Nucleus</location>
        <location evidence="1">Nucleolus</location>
    </subcellularLocation>
</comment>
<dbReference type="eggNOG" id="KOG3871">
    <property type="taxonomic scope" value="Eukaryota"/>
</dbReference>
<dbReference type="GO" id="GO:0005737">
    <property type="term" value="C:cytoplasm"/>
    <property type="evidence" value="ECO:0007669"/>
    <property type="project" value="TreeGrafter"/>
</dbReference>
<sequence length="434" mass="50260">MKDQSSVKKNSKANRHKPLMTQITTDEQVVSKPWKVPKDRKRQETEEFMDAKTSRKIIATAREQQAEVMREMQGDAEKMPKSSLLTSGLTGENGDDYSDTEANEDYDDDDKFANDYDVHEDDEWALKQFMSKEPTKRFTLADAIMGKIRERETEIQTVMSERTVGQLTTMDPKVEEVYKTVGVLLSRYRSGKLPKAFKIIPSLQNWEEILFMTDPDNWTAASMYQATRMFISNLNPKAAQRFFNLVLLPRCRDDIEEYKRLNVHLYNALKKALFKPQVFFKGILLPLAETGDCTLREAVIFGSVLSKTSVPMLHSAAALLKLAEMEYTGSTSIFIRVLLDKKYALPYRVVDAMVFHFVRAQNDNRMYPVLWHQSFLAFVQRYKEDISSEQKDALMQVIKKHPHPEMTEDIRRELVNSKSRDSAIPLSEMEMMER</sequence>
<dbReference type="InterPro" id="IPR007955">
    <property type="entry name" value="Bystin"/>
</dbReference>
<dbReference type="GO" id="GO:0030515">
    <property type="term" value="F:snoRNA binding"/>
    <property type="evidence" value="ECO:0007669"/>
    <property type="project" value="TreeGrafter"/>
</dbReference>
<evidence type="ECO:0000256" key="3">
    <source>
        <dbReference type="ARBA" id="ARBA00022517"/>
    </source>
</evidence>
<dbReference type="PANTHER" id="PTHR12821">
    <property type="entry name" value="BYSTIN"/>
    <property type="match status" value="1"/>
</dbReference>
<organism evidence="7 8">
    <name type="scientific">Sphaeroforma arctica JP610</name>
    <dbReference type="NCBI Taxonomy" id="667725"/>
    <lineage>
        <taxon>Eukaryota</taxon>
        <taxon>Ichthyosporea</taxon>
        <taxon>Ichthyophonida</taxon>
        <taxon>Sphaeroforma</taxon>
    </lineage>
</organism>
<accession>A0A0L0FV14</accession>
<feature type="compositionally biased region" description="Basic and acidic residues" evidence="6">
    <location>
        <begin position="64"/>
        <end position="80"/>
    </location>
</feature>
<dbReference type="PANTHER" id="PTHR12821:SF0">
    <property type="entry name" value="BYSTIN"/>
    <property type="match status" value="1"/>
</dbReference>